<dbReference type="Proteomes" id="UP001157439">
    <property type="component" value="Unassembled WGS sequence"/>
</dbReference>
<dbReference type="EMBL" id="BSPO01000001">
    <property type="protein sequence ID" value="GLS82052.1"/>
    <property type="molecule type" value="Genomic_DNA"/>
</dbReference>
<dbReference type="GO" id="GO:0046872">
    <property type="term" value="F:metal ion binding"/>
    <property type="evidence" value="ECO:0007669"/>
    <property type="project" value="UniProtKB-KW"/>
</dbReference>
<organism evidence="10 11">
    <name type="scientific">Paraferrimonas haliotis</name>
    <dbReference type="NCBI Taxonomy" id="2013866"/>
    <lineage>
        <taxon>Bacteria</taxon>
        <taxon>Pseudomonadati</taxon>
        <taxon>Pseudomonadota</taxon>
        <taxon>Gammaproteobacteria</taxon>
        <taxon>Alteromonadales</taxon>
        <taxon>Ferrimonadaceae</taxon>
        <taxon>Paraferrimonas</taxon>
    </lineage>
</organism>
<comment type="cofactor">
    <cofactor evidence="1">
        <name>heme c</name>
        <dbReference type="ChEBI" id="CHEBI:61717"/>
    </cofactor>
</comment>
<dbReference type="SUPFAM" id="SSF48695">
    <property type="entry name" value="Multiheme cytochromes"/>
    <property type="match status" value="1"/>
</dbReference>
<keyword evidence="8" id="KW-0732">Signal</keyword>
<keyword evidence="11" id="KW-1185">Reference proteome</keyword>
<evidence type="ECO:0000313" key="10">
    <source>
        <dbReference type="EMBL" id="GLS82052.1"/>
    </source>
</evidence>
<evidence type="ECO:0000256" key="8">
    <source>
        <dbReference type="SAM" id="SignalP"/>
    </source>
</evidence>
<protein>
    <submittedName>
        <fullName evidence="10">Cytochrome c</fullName>
    </submittedName>
</protein>
<dbReference type="Pfam" id="PF14537">
    <property type="entry name" value="Cytochrom_c3_2"/>
    <property type="match status" value="1"/>
</dbReference>
<dbReference type="AlphaFoldDB" id="A0AA37WVI9"/>
<evidence type="ECO:0000256" key="1">
    <source>
        <dbReference type="ARBA" id="ARBA00001926"/>
    </source>
</evidence>
<feature type="chain" id="PRO_5041331086" evidence="8">
    <location>
        <begin position="21"/>
        <end position="122"/>
    </location>
</feature>
<keyword evidence="7" id="KW-0408">Iron</keyword>
<evidence type="ECO:0000256" key="5">
    <source>
        <dbReference type="ARBA" id="ARBA00022723"/>
    </source>
</evidence>
<evidence type="ECO:0000256" key="7">
    <source>
        <dbReference type="ARBA" id="ARBA00023004"/>
    </source>
</evidence>
<evidence type="ECO:0000256" key="6">
    <source>
        <dbReference type="ARBA" id="ARBA00022982"/>
    </source>
</evidence>
<dbReference type="InterPro" id="IPR012286">
    <property type="entry name" value="Tetrahaem_cytochrome"/>
</dbReference>
<keyword evidence="5" id="KW-0479">Metal-binding</keyword>
<dbReference type="RefSeq" id="WP_095497625.1">
    <property type="nucleotide sequence ID" value="NZ_BSPO01000001.1"/>
</dbReference>
<comment type="subcellular location">
    <subcellularLocation>
        <location evidence="2">Periplasm</location>
    </subcellularLocation>
</comment>
<dbReference type="InterPro" id="IPR036280">
    <property type="entry name" value="Multihaem_cyt_sf"/>
</dbReference>
<keyword evidence="3" id="KW-0813">Transport</keyword>
<dbReference type="Gene3D" id="1.10.1130.10">
    <property type="entry name" value="Flavocytochrome C3, Chain A"/>
    <property type="match status" value="1"/>
</dbReference>
<keyword evidence="6" id="KW-0249">Electron transport</keyword>
<evidence type="ECO:0000259" key="9">
    <source>
        <dbReference type="Pfam" id="PF14537"/>
    </source>
</evidence>
<dbReference type="CDD" id="cd08168">
    <property type="entry name" value="Cytochrom_C3"/>
    <property type="match status" value="1"/>
</dbReference>
<feature type="domain" description="Tetrahaem cytochrome" evidence="9">
    <location>
        <begin position="43"/>
        <end position="115"/>
    </location>
</feature>
<proteinExistence type="predicted"/>
<evidence type="ECO:0000256" key="2">
    <source>
        <dbReference type="ARBA" id="ARBA00004418"/>
    </source>
</evidence>
<dbReference type="GO" id="GO:0042597">
    <property type="term" value="C:periplasmic space"/>
    <property type="evidence" value="ECO:0007669"/>
    <property type="project" value="UniProtKB-SubCell"/>
</dbReference>
<sequence length="122" mass="13382">MKHFILTLLIGLTLSSTAMAGDLVKMKGNLEGRTNHEFLYQEGCNSCHQGSGLKNANDEACVACHGDINSIETDASKLPIPEADPHQSLHYNDGASCLACHAEHQKKQPACTECHRSWFEKM</sequence>
<feature type="signal peptide" evidence="8">
    <location>
        <begin position="1"/>
        <end position="20"/>
    </location>
</feature>
<keyword evidence="4" id="KW-0349">Heme</keyword>
<evidence type="ECO:0000256" key="4">
    <source>
        <dbReference type="ARBA" id="ARBA00022617"/>
    </source>
</evidence>
<comment type="caution">
    <text evidence="10">The sequence shown here is derived from an EMBL/GenBank/DDBJ whole genome shotgun (WGS) entry which is preliminary data.</text>
</comment>
<name>A0AA37WVI9_9GAMM</name>
<gene>
    <name evidence="10" type="ORF">GCM10007894_00290</name>
</gene>
<evidence type="ECO:0000256" key="3">
    <source>
        <dbReference type="ARBA" id="ARBA00022448"/>
    </source>
</evidence>
<evidence type="ECO:0000313" key="11">
    <source>
        <dbReference type="Proteomes" id="UP001157439"/>
    </source>
</evidence>
<accession>A0AA37WVI9</accession>
<reference evidence="10 11" key="1">
    <citation type="journal article" date="2014" name="Int. J. Syst. Evol. Microbiol.">
        <title>Complete genome sequence of Corynebacterium casei LMG S-19264T (=DSM 44701T), isolated from a smear-ripened cheese.</title>
        <authorList>
            <consortium name="US DOE Joint Genome Institute (JGI-PGF)"/>
            <person name="Walter F."/>
            <person name="Albersmeier A."/>
            <person name="Kalinowski J."/>
            <person name="Ruckert C."/>
        </authorList>
    </citation>
    <scope>NUCLEOTIDE SEQUENCE [LARGE SCALE GENOMIC DNA]</scope>
    <source>
        <strain evidence="10 11">NBRC 112785</strain>
    </source>
</reference>